<dbReference type="PANTHER" id="PTHR11117">
    <property type="entry name" value="SUCCINYL-COA LIGASE SUBUNIT ALPHA"/>
    <property type="match status" value="1"/>
</dbReference>
<comment type="caution">
    <text evidence="5">The sequence shown here is derived from an EMBL/GenBank/DDBJ whole genome shotgun (WGS) entry which is preliminary data.</text>
</comment>
<keyword evidence="1" id="KW-0436">Ligase</keyword>
<dbReference type="SUPFAM" id="SSF51735">
    <property type="entry name" value="NAD(P)-binding Rossmann-fold domains"/>
    <property type="match status" value="1"/>
</dbReference>
<accession>A0A1U7ING9</accession>
<proteinExistence type="predicted"/>
<dbReference type="InterPro" id="IPR003781">
    <property type="entry name" value="CoA-bd"/>
</dbReference>
<name>A0A1U7ING9_9CYAN</name>
<dbReference type="InterPro" id="IPR036291">
    <property type="entry name" value="NAD(P)-bd_dom_sf"/>
</dbReference>
<dbReference type="InterPro" id="IPR005811">
    <property type="entry name" value="SUCC_ACL_C"/>
</dbReference>
<dbReference type="Gene3D" id="3.40.50.720">
    <property type="entry name" value="NAD(P)-binding Rossmann-like Domain"/>
    <property type="match status" value="1"/>
</dbReference>
<dbReference type="SUPFAM" id="SSF52210">
    <property type="entry name" value="Succinyl-CoA synthetase domains"/>
    <property type="match status" value="1"/>
</dbReference>
<dbReference type="AlphaFoldDB" id="A0A1U7ING9"/>
<protein>
    <submittedName>
        <fullName evidence="5">CoA-binding protein</fullName>
    </submittedName>
</protein>
<evidence type="ECO:0000313" key="5">
    <source>
        <dbReference type="EMBL" id="OKH38812.1"/>
    </source>
</evidence>
<dbReference type="Pfam" id="PF02629">
    <property type="entry name" value="CoA_binding"/>
    <property type="match status" value="1"/>
</dbReference>
<evidence type="ECO:0000313" key="6">
    <source>
        <dbReference type="Proteomes" id="UP000185860"/>
    </source>
</evidence>
<dbReference type="GO" id="GO:0000166">
    <property type="term" value="F:nucleotide binding"/>
    <property type="evidence" value="ECO:0007669"/>
    <property type="project" value="UniProtKB-KW"/>
</dbReference>
<evidence type="ECO:0000256" key="1">
    <source>
        <dbReference type="ARBA" id="ARBA00022598"/>
    </source>
</evidence>
<dbReference type="STRING" id="454136.NIES2119_09500"/>
<dbReference type="InterPro" id="IPR005810">
    <property type="entry name" value="CoA_lig_alpha"/>
</dbReference>
<dbReference type="GO" id="GO:0004775">
    <property type="term" value="F:succinate-CoA ligase (ADP-forming) activity"/>
    <property type="evidence" value="ECO:0007669"/>
    <property type="project" value="TreeGrafter"/>
</dbReference>
<sequence>MKLSPEDKVLIQGINEPLAAIHAVRMKAYGTNVVAGVSPGEGGQALDGIPIFDLVEQAVSEVGAIDTTIIFVPPYLALDAALEAIAANIHQIIIVTQGVPPLDMVCLLRKAEATNTLVVGPNSLGIIVPEKILLGTYPVTFYSHGSVGMISRSGTLTSEVALELTKAELGQSICVSIGSDSIIGSSLLEWLKILNEDKNTKAIVLVSQINDGIEETAAQYITEKIQKPVVAYVAGRLGPPRKRQLHASDLIVSLPILGTDSDSTESIIATLRQAKIPIADRPSQIPELVKKVLKIKA</sequence>
<feature type="domain" description="CoA-binding" evidence="4">
    <location>
        <begin position="2"/>
        <end position="99"/>
    </location>
</feature>
<dbReference type="InterPro" id="IPR016102">
    <property type="entry name" value="Succinyl-CoA_synth-like"/>
</dbReference>
<dbReference type="SMART" id="SM00881">
    <property type="entry name" value="CoA_binding"/>
    <property type="match status" value="1"/>
</dbReference>
<keyword evidence="2" id="KW-0547">Nucleotide-binding</keyword>
<evidence type="ECO:0000256" key="3">
    <source>
        <dbReference type="PIRSR" id="PIRSR001553-1"/>
    </source>
</evidence>
<dbReference type="PRINTS" id="PR01798">
    <property type="entry name" value="SCOASYNTHASE"/>
</dbReference>
<dbReference type="Proteomes" id="UP000185860">
    <property type="component" value="Unassembled WGS sequence"/>
</dbReference>
<dbReference type="PIRSF" id="PIRSF001553">
    <property type="entry name" value="SucCS_alpha"/>
    <property type="match status" value="1"/>
</dbReference>
<dbReference type="RefSeq" id="WP_073593224.1">
    <property type="nucleotide sequence ID" value="NZ_MRCE01000007.1"/>
</dbReference>
<dbReference type="EMBL" id="MRCE01000007">
    <property type="protein sequence ID" value="OKH38812.1"/>
    <property type="molecule type" value="Genomic_DNA"/>
</dbReference>
<dbReference type="GO" id="GO:0004776">
    <property type="term" value="F:succinate-CoA ligase (GDP-forming) activity"/>
    <property type="evidence" value="ECO:0007669"/>
    <property type="project" value="TreeGrafter"/>
</dbReference>
<dbReference type="Gene3D" id="3.40.50.261">
    <property type="entry name" value="Succinyl-CoA synthetase domains"/>
    <property type="match status" value="1"/>
</dbReference>
<evidence type="ECO:0000259" key="4">
    <source>
        <dbReference type="SMART" id="SM00881"/>
    </source>
</evidence>
<dbReference type="PANTHER" id="PTHR11117:SF2">
    <property type="entry name" value="SUCCINATE--COA LIGASE [ADP_GDP-FORMING] SUBUNIT ALPHA, MITOCHONDRIAL"/>
    <property type="match status" value="1"/>
</dbReference>
<organism evidence="5 6">
    <name type="scientific">[Phormidium ambiguum] IAM M-71</name>
    <dbReference type="NCBI Taxonomy" id="454136"/>
    <lineage>
        <taxon>Bacteria</taxon>
        <taxon>Bacillati</taxon>
        <taxon>Cyanobacteriota</taxon>
        <taxon>Cyanophyceae</taxon>
        <taxon>Oscillatoriophycideae</taxon>
        <taxon>Aerosakkonematales</taxon>
        <taxon>Aerosakkonemataceae</taxon>
        <taxon>Floridanema</taxon>
    </lineage>
</organism>
<dbReference type="Pfam" id="PF00549">
    <property type="entry name" value="Ligase_CoA"/>
    <property type="match status" value="1"/>
</dbReference>
<dbReference type="GO" id="GO:0009361">
    <property type="term" value="C:succinate-CoA ligase complex (ADP-forming)"/>
    <property type="evidence" value="ECO:0007669"/>
    <property type="project" value="TreeGrafter"/>
</dbReference>
<gene>
    <name evidence="5" type="ORF">NIES2119_09500</name>
</gene>
<dbReference type="GO" id="GO:0006099">
    <property type="term" value="P:tricarboxylic acid cycle"/>
    <property type="evidence" value="ECO:0007669"/>
    <property type="project" value="TreeGrafter"/>
</dbReference>
<reference evidence="5 6" key="1">
    <citation type="submission" date="2016-11" db="EMBL/GenBank/DDBJ databases">
        <title>Draft Genome Sequences of Nine Cyanobacterial Strains from Diverse Habitats.</title>
        <authorList>
            <person name="Zhu T."/>
            <person name="Hou S."/>
            <person name="Lu X."/>
            <person name="Hess W.R."/>
        </authorList>
    </citation>
    <scope>NUCLEOTIDE SEQUENCE [LARGE SCALE GENOMIC DNA]</scope>
    <source>
        <strain evidence="5 6">IAM M-71</strain>
    </source>
</reference>
<dbReference type="OrthoDB" id="9807196at2"/>
<evidence type="ECO:0000256" key="2">
    <source>
        <dbReference type="ARBA" id="ARBA00022741"/>
    </source>
</evidence>
<feature type="active site" description="Tele-phosphohistidine intermediate" evidence="3">
    <location>
        <position position="246"/>
    </location>
</feature>